<dbReference type="Pfam" id="PF01261">
    <property type="entry name" value="AP_endonuc_2"/>
    <property type="match status" value="1"/>
</dbReference>
<gene>
    <name evidence="2" type="ORF">FC89_GL001564</name>
</gene>
<feature type="domain" description="Xylose isomerase-like TIM barrel" evidence="1">
    <location>
        <begin position="178"/>
        <end position="249"/>
    </location>
</feature>
<dbReference type="STRING" id="1423750.FC89_GL001564"/>
<dbReference type="AlphaFoldDB" id="A0A0R1VYT8"/>
<organism evidence="2 3">
    <name type="scientific">Liquorilactobacillus ghanensis DSM 18630</name>
    <dbReference type="NCBI Taxonomy" id="1423750"/>
    <lineage>
        <taxon>Bacteria</taxon>
        <taxon>Bacillati</taxon>
        <taxon>Bacillota</taxon>
        <taxon>Bacilli</taxon>
        <taxon>Lactobacillales</taxon>
        <taxon>Lactobacillaceae</taxon>
        <taxon>Liquorilactobacillus</taxon>
    </lineage>
</organism>
<evidence type="ECO:0000313" key="2">
    <source>
        <dbReference type="EMBL" id="KRM08227.1"/>
    </source>
</evidence>
<dbReference type="Gene3D" id="3.20.20.150">
    <property type="entry name" value="Divalent-metal-dependent TIM barrel enzymes"/>
    <property type="match status" value="1"/>
</dbReference>
<protein>
    <submittedName>
        <fullName evidence="2">Xylose isomerase domain containing protein TIM barrel</fullName>
    </submittedName>
</protein>
<dbReference type="SUPFAM" id="SSF51658">
    <property type="entry name" value="Xylose isomerase-like"/>
    <property type="match status" value="1"/>
</dbReference>
<dbReference type="RefSeq" id="WP_057870512.1">
    <property type="nucleotide sequence ID" value="NZ_AZGB01000001.1"/>
</dbReference>
<dbReference type="InterPro" id="IPR036237">
    <property type="entry name" value="Xyl_isomerase-like_sf"/>
</dbReference>
<dbReference type="GeneID" id="98317764"/>
<reference evidence="2 3" key="1">
    <citation type="journal article" date="2015" name="Genome Announc.">
        <title>Expanding the biotechnology potential of lactobacilli through comparative genomics of 213 strains and associated genera.</title>
        <authorList>
            <person name="Sun Z."/>
            <person name="Harris H.M."/>
            <person name="McCann A."/>
            <person name="Guo C."/>
            <person name="Argimon S."/>
            <person name="Zhang W."/>
            <person name="Yang X."/>
            <person name="Jeffery I.B."/>
            <person name="Cooney J.C."/>
            <person name="Kagawa T.F."/>
            <person name="Liu W."/>
            <person name="Song Y."/>
            <person name="Salvetti E."/>
            <person name="Wrobel A."/>
            <person name="Rasinkangas P."/>
            <person name="Parkhill J."/>
            <person name="Rea M.C."/>
            <person name="O'Sullivan O."/>
            <person name="Ritari J."/>
            <person name="Douillard F.P."/>
            <person name="Paul Ross R."/>
            <person name="Yang R."/>
            <person name="Briner A.E."/>
            <person name="Felis G.E."/>
            <person name="de Vos W.M."/>
            <person name="Barrangou R."/>
            <person name="Klaenhammer T.R."/>
            <person name="Caufield P.W."/>
            <person name="Cui Y."/>
            <person name="Zhang H."/>
            <person name="O'Toole P.W."/>
        </authorList>
    </citation>
    <scope>NUCLEOTIDE SEQUENCE [LARGE SCALE GENOMIC DNA]</scope>
    <source>
        <strain evidence="2 3">DSM 18630</strain>
    </source>
</reference>
<dbReference type="PATRIC" id="fig|1423750.3.peg.1607"/>
<evidence type="ECO:0000259" key="1">
    <source>
        <dbReference type="Pfam" id="PF01261"/>
    </source>
</evidence>
<name>A0A0R1VYT8_9LACO</name>
<proteinExistence type="predicted"/>
<sequence length="281" mass="32318">MSKLTIKQPELGLKASTAKSQLSDRLKYQPAVFEFFTDENDFTADGLKRLAAAIELVKATATNKIVLHHPMRFKGEYTELAAPKAVFPELVKFIDQSTNDLLQLAFDQKIQVLVHGSYSRHTQRMIDLYPSFEFAEAAVFKKLDYFAHLGQQRIMFENSLSPIFYFGDEKMDQFILDRNYRLAFDTSHCFIKVNGSNQQLVASLKRLEPQIVHYHLVDSMGLKHDSLPLGKGKINWRQVLPALNPQATNIYEINLKNQDDCQEQLASHRYLSKIYQKLINS</sequence>
<dbReference type="Proteomes" id="UP000051451">
    <property type="component" value="Unassembled WGS sequence"/>
</dbReference>
<evidence type="ECO:0000313" key="3">
    <source>
        <dbReference type="Proteomes" id="UP000051451"/>
    </source>
</evidence>
<dbReference type="GO" id="GO:0016853">
    <property type="term" value="F:isomerase activity"/>
    <property type="evidence" value="ECO:0007669"/>
    <property type="project" value="UniProtKB-KW"/>
</dbReference>
<accession>A0A0R1VYT8</accession>
<keyword evidence="2" id="KW-0413">Isomerase</keyword>
<keyword evidence="3" id="KW-1185">Reference proteome</keyword>
<comment type="caution">
    <text evidence="2">The sequence shown here is derived from an EMBL/GenBank/DDBJ whole genome shotgun (WGS) entry which is preliminary data.</text>
</comment>
<dbReference type="EMBL" id="AZGB01000001">
    <property type="protein sequence ID" value="KRM08227.1"/>
    <property type="molecule type" value="Genomic_DNA"/>
</dbReference>
<dbReference type="InterPro" id="IPR013022">
    <property type="entry name" value="Xyl_isomerase-like_TIM-brl"/>
</dbReference>